<dbReference type="InterPro" id="IPR036514">
    <property type="entry name" value="SGNH_hydro_sf"/>
</dbReference>
<comment type="caution">
    <text evidence="2">The sequence shown here is derived from an EMBL/GenBank/DDBJ whole genome shotgun (WGS) entry which is preliminary data.</text>
</comment>
<evidence type="ECO:0000313" key="2">
    <source>
        <dbReference type="EMBL" id="EFB32324.1"/>
    </source>
</evidence>
<organism evidence="2 3">
    <name type="scientific">Segatella oris F0302</name>
    <dbReference type="NCBI Taxonomy" id="649760"/>
    <lineage>
        <taxon>Bacteria</taxon>
        <taxon>Pseudomonadati</taxon>
        <taxon>Bacteroidota</taxon>
        <taxon>Bacteroidia</taxon>
        <taxon>Bacteroidales</taxon>
        <taxon>Prevotellaceae</taxon>
        <taxon>Segatella</taxon>
    </lineage>
</organism>
<dbReference type="Proteomes" id="UP000004079">
    <property type="component" value="Unassembled WGS sequence"/>
</dbReference>
<sequence>MLQFHFIRIKTITFVRDILIALKMKIIVKHLLTLMLLWFVIPLHAQHDVCKKEITLPESSSSTLVAFFPEQPSGRAVVALWDDVDTRNVQEIEAKDWASFFVQRGISFFVVKYSLPDAARSQLVADAEKAVKMVRDSAAVWHINLYDVGIMGWGMGGYAASVVSTQSAFAVRPDFTLLFNPVISPNAMNAAIQPSHGGNAAKAVGKETNGHFSADRYVRPHLTPEAALFLTNDDKAVNPLLNGIAYYAAMHRNGNACALFVYPKGGHDFGTSSASPCRLQLLGDLSSWLNLHQASATPQSVRVACIGNSITDGYGIYMADVNGYPAVLQKLLGKRYVVRNFGVSSRTMLRRGDWPYVNELAWRDAQAFNPDIVVLKLGTNDSKPENWRFGADFEADLLAMVDTLQALPAHPAVYLATPIPAFKPTWNINDSVIVNAIVPVIHSVARKRHCKVIDLHTAFAPYGDLMQADSIHPMAEGAAKMAEFISAKLKSDQGD</sequence>
<evidence type="ECO:0000313" key="3">
    <source>
        <dbReference type="Proteomes" id="UP000004079"/>
    </source>
</evidence>
<feature type="domain" description="SGNH hydrolase-type esterase" evidence="1">
    <location>
        <begin position="305"/>
        <end position="479"/>
    </location>
</feature>
<dbReference type="AlphaFoldDB" id="D1QQB8"/>
<dbReference type="HOGENOM" id="CLU_043392_0_0_10"/>
<proteinExistence type="predicted"/>
<accession>D1QQB8</accession>
<dbReference type="Gene3D" id="3.40.50.1820">
    <property type="entry name" value="alpha/beta hydrolase"/>
    <property type="match status" value="1"/>
</dbReference>
<dbReference type="Pfam" id="PF13472">
    <property type="entry name" value="Lipase_GDSL_2"/>
    <property type="match status" value="1"/>
</dbReference>
<dbReference type="InterPro" id="IPR013830">
    <property type="entry name" value="SGNH_hydro"/>
</dbReference>
<protein>
    <submittedName>
        <fullName evidence="2">GDSL-like protein</fullName>
    </submittedName>
</protein>
<dbReference type="GO" id="GO:0004622">
    <property type="term" value="F:phosphatidylcholine lysophospholipase activity"/>
    <property type="evidence" value="ECO:0007669"/>
    <property type="project" value="TreeGrafter"/>
</dbReference>
<evidence type="ECO:0000259" key="1">
    <source>
        <dbReference type="Pfam" id="PF13472"/>
    </source>
</evidence>
<dbReference type="InterPro" id="IPR029058">
    <property type="entry name" value="AB_hydrolase_fold"/>
</dbReference>
<dbReference type="PANTHER" id="PTHR30383:SF5">
    <property type="entry name" value="SGNH HYDROLASE-TYPE ESTERASE DOMAIN-CONTAINING PROTEIN"/>
    <property type="match status" value="1"/>
</dbReference>
<dbReference type="PANTHER" id="PTHR30383">
    <property type="entry name" value="THIOESTERASE 1/PROTEASE 1/LYSOPHOSPHOLIPASE L1"/>
    <property type="match status" value="1"/>
</dbReference>
<dbReference type="SUPFAM" id="SSF52266">
    <property type="entry name" value="SGNH hydrolase"/>
    <property type="match status" value="1"/>
</dbReference>
<dbReference type="STRING" id="649760.HMPREF0971_01167"/>
<name>D1QQB8_9BACT</name>
<dbReference type="SUPFAM" id="SSF53474">
    <property type="entry name" value="alpha/beta-Hydrolases"/>
    <property type="match status" value="1"/>
</dbReference>
<dbReference type="Gene3D" id="3.40.50.1110">
    <property type="entry name" value="SGNH hydrolase"/>
    <property type="match status" value="1"/>
</dbReference>
<reference evidence="2 3" key="1">
    <citation type="submission" date="2009-11" db="EMBL/GenBank/DDBJ databases">
        <authorList>
            <person name="Weinstock G."/>
            <person name="Sodergren E."/>
            <person name="Clifton S."/>
            <person name="Fulton L."/>
            <person name="Fulton B."/>
            <person name="Courtney L."/>
            <person name="Fronick C."/>
            <person name="Harrison M."/>
            <person name="Strong C."/>
            <person name="Farmer C."/>
            <person name="Delahaunty K."/>
            <person name="Markovic C."/>
            <person name="Hall O."/>
            <person name="Minx P."/>
            <person name="Tomlinson C."/>
            <person name="Mitreva M."/>
            <person name="Nelson J."/>
            <person name="Hou S."/>
            <person name="Wollam A."/>
            <person name="Pepin K.H."/>
            <person name="Johnson M."/>
            <person name="Bhonagiri V."/>
            <person name="Nash W.E."/>
            <person name="Warren W."/>
            <person name="Chinwalla A."/>
            <person name="Mardis E.R."/>
            <person name="Wilson R.K."/>
        </authorList>
    </citation>
    <scope>NUCLEOTIDE SEQUENCE [LARGE SCALE GENOMIC DNA]</scope>
    <source>
        <strain evidence="2 3">F0302</strain>
    </source>
</reference>
<dbReference type="InterPro" id="IPR051532">
    <property type="entry name" value="Ester_Hydrolysis_Enzymes"/>
</dbReference>
<gene>
    <name evidence="2" type="ORF">HMPREF0971_01167</name>
</gene>
<dbReference type="EMBL" id="ACUZ02000023">
    <property type="protein sequence ID" value="EFB32324.1"/>
    <property type="molecule type" value="Genomic_DNA"/>
</dbReference>